<dbReference type="Pfam" id="PF02817">
    <property type="entry name" value="E3_binding"/>
    <property type="match status" value="1"/>
</dbReference>
<proteinExistence type="inferred from homology"/>
<reference evidence="11" key="1">
    <citation type="submission" date="2023-02" db="EMBL/GenBank/DDBJ databases">
        <title>Genome sequence of Hyphococcus flavus.</title>
        <authorList>
            <person name="Rong J.-C."/>
            <person name="Zhao Q."/>
            <person name="Yi M."/>
            <person name="Wu J.-Y."/>
        </authorList>
    </citation>
    <scope>NUCLEOTIDE SEQUENCE</scope>
    <source>
        <strain evidence="11">MCCC 1K03223</strain>
    </source>
</reference>
<comment type="similarity">
    <text evidence="2 7">Belongs to the 2-oxoacid dehydrogenase family.</text>
</comment>
<evidence type="ECO:0000256" key="7">
    <source>
        <dbReference type="RuleBase" id="RU003423"/>
    </source>
</evidence>
<evidence type="ECO:0000313" key="12">
    <source>
        <dbReference type="Proteomes" id="UP001214043"/>
    </source>
</evidence>
<evidence type="ECO:0000256" key="6">
    <source>
        <dbReference type="ARBA" id="ARBA00023315"/>
    </source>
</evidence>
<feature type="compositionally biased region" description="Basic and acidic residues" evidence="8">
    <location>
        <begin position="87"/>
        <end position="98"/>
    </location>
</feature>
<keyword evidence="5 7" id="KW-0450">Lipoyl</keyword>
<dbReference type="SUPFAM" id="SSF47005">
    <property type="entry name" value="Peripheral subunit-binding domain of 2-oxo acid dehydrogenase complex"/>
    <property type="match status" value="1"/>
</dbReference>
<dbReference type="InterPro" id="IPR036625">
    <property type="entry name" value="E3-bd_dom_sf"/>
</dbReference>
<dbReference type="GO" id="GO:0005737">
    <property type="term" value="C:cytoplasm"/>
    <property type="evidence" value="ECO:0007669"/>
    <property type="project" value="TreeGrafter"/>
</dbReference>
<sequence>MTDTDVLAPVEQEGTQAVVRSWLKKIGENVAEGDPLVELETDKVAVEVPAPASGVLKEIVVSEDGAAEPGAVLGRIGEGAMSAAPKPDTEEPKQETHKPKTNGAAKVAAAAVADKENRLSPSVRRLVLENDLDPAQIDGTGKDGRLTRADVETYLKDDGRKQQRKTPTLARAPSSGTGRSEKIPHDRMRRRIAEHMSHSVATAPHVTAVFEADFSAIMAHRAKNKEDYARRGVNLTYTAYMLVASVEAMRVSPTVNSQWHDDCLEVFEDVNIGVGTALGDKGLIVPVVQQAQRRSLFDIAGELQRLTEKARNGALAPEDVRGGTFSISNHGTSGSLVASPIIINQPQSAILGVGKLEKRVIVKTVDGVDSMQIRPMCYVTLTIDHRVLDGSQTNAWLSRFVEVLENWPQ</sequence>
<dbReference type="SUPFAM" id="SSF52777">
    <property type="entry name" value="CoA-dependent acyltransferases"/>
    <property type="match status" value="1"/>
</dbReference>
<dbReference type="Gene3D" id="3.30.559.10">
    <property type="entry name" value="Chloramphenicol acetyltransferase-like domain"/>
    <property type="match status" value="1"/>
</dbReference>
<dbReference type="GO" id="GO:0031405">
    <property type="term" value="F:lipoic acid binding"/>
    <property type="evidence" value="ECO:0007669"/>
    <property type="project" value="TreeGrafter"/>
</dbReference>
<feature type="domain" description="Peripheral subunit-binding (PSBD)" evidence="10">
    <location>
        <begin position="118"/>
        <end position="155"/>
    </location>
</feature>
<name>A0AAF0CEW9_9PROT</name>
<evidence type="ECO:0000256" key="5">
    <source>
        <dbReference type="ARBA" id="ARBA00022823"/>
    </source>
</evidence>
<dbReference type="InterPro" id="IPR000089">
    <property type="entry name" value="Biotin_lipoyl"/>
</dbReference>
<dbReference type="PROSITE" id="PS51826">
    <property type="entry name" value="PSBD"/>
    <property type="match status" value="1"/>
</dbReference>
<feature type="region of interest" description="Disordered" evidence="8">
    <location>
        <begin position="153"/>
        <end position="183"/>
    </location>
</feature>
<feature type="domain" description="Lipoyl-binding" evidence="9">
    <location>
        <begin position="1"/>
        <end position="77"/>
    </location>
</feature>
<evidence type="ECO:0000256" key="1">
    <source>
        <dbReference type="ARBA" id="ARBA00001938"/>
    </source>
</evidence>
<dbReference type="Proteomes" id="UP001214043">
    <property type="component" value="Chromosome"/>
</dbReference>
<evidence type="ECO:0000256" key="4">
    <source>
        <dbReference type="ARBA" id="ARBA00022679"/>
    </source>
</evidence>
<dbReference type="SUPFAM" id="SSF51230">
    <property type="entry name" value="Single hybrid motif"/>
    <property type="match status" value="1"/>
</dbReference>
<gene>
    <name evidence="11" type="ORF">PUV54_09420</name>
</gene>
<dbReference type="PROSITE" id="PS50968">
    <property type="entry name" value="BIOTINYL_LIPOYL"/>
    <property type="match status" value="1"/>
</dbReference>
<dbReference type="InterPro" id="IPR003016">
    <property type="entry name" value="2-oxoA_DH_lipoyl-BS"/>
</dbReference>
<feature type="region of interest" description="Disordered" evidence="8">
    <location>
        <begin position="80"/>
        <end position="104"/>
    </location>
</feature>
<evidence type="ECO:0000256" key="2">
    <source>
        <dbReference type="ARBA" id="ARBA00007317"/>
    </source>
</evidence>
<evidence type="ECO:0000256" key="3">
    <source>
        <dbReference type="ARBA" id="ARBA00011484"/>
    </source>
</evidence>
<accession>A0AAF0CEW9</accession>
<evidence type="ECO:0000256" key="8">
    <source>
        <dbReference type="SAM" id="MobiDB-lite"/>
    </source>
</evidence>
<dbReference type="InterPro" id="IPR023213">
    <property type="entry name" value="CAT-like_dom_sf"/>
</dbReference>
<dbReference type="PANTHER" id="PTHR43178:SF5">
    <property type="entry name" value="LIPOAMIDE ACYLTRANSFERASE COMPONENT OF BRANCHED-CHAIN ALPHA-KETO ACID DEHYDROGENASE COMPLEX, MITOCHONDRIAL"/>
    <property type="match status" value="1"/>
</dbReference>
<organism evidence="11 12">
    <name type="scientific">Hyphococcus flavus</name>
    <dbReference type="NCBI Taxonomy" id="1866326"/>
    <lineage>
        <taxon>Bacteria</taxon>
        <taxon>Pseudomonadati</taxon>
        <taxon>Pseudomonadota</taxon>
        <taxon>Alphaproteobacteria</taxon>
        <taxon>Parvularculales</taxon>
        <taxon>Parvularculaceae</taxon>
        <taxon>Hyphococcus</taxon>
    </lineage>
</organism>
<protein>
    <recommendedName>
        <fullName evidence="7">Dihydrolipoamide acetyltransferase component of pyruvate dehydrogenase complex</fullName>
        <ecNumber evidence="7">2.3.1.-</ecNumber>
    </recommendedName>
</protein>
<dbReference type="EMBL" id="CP118166">
    <property type="protein sequence ID" value="WDI30178.1"/>
    <property type="molecule type" value="Genomic_DNA"/>
</dbReference>
<dbReference type="PROSITE" id="PS00189">
    <property type="entry name" value="LIPOYL"/>
    <property type="match status" value="1"/>
</dbReference>
<evidence type="ECO:0000259" key="10">
    <source>
        <dbReference type="PROSITE" id="PS51826"/>
    </source>
</evidence>
<dbReference type="InterPro" id="IPR004167">
    <property type="entry name" value="PSBD"/>
</dbReference>
<dbReference type="KEGG" id="hfl:PUV54_09420"/>
<dbReference type="AlphaFoldDB" id="A0AAF0CEW9"/>
<dbReference type="PANTHER" id="PTHR43178">
    <property type="entry name" value="DIHYDROLIPOAMIDE ACETYLTRANSFERASE COMPONENT OF PYRUVATE DEHYDROGENASE COMPLEX"/>
    <property type="match status" value="1"/>
</dbReference>
<dbReference type="Gene3D" id="4.10.320.10">
    <property type="entry name" value="E3-binding domain"/>
    <property type="match status" value="1"/>
</dbReference>
<dbReference type="CDD" id="cd06849">
    <property type="entry name" value="lipoyl_domain"/>
    <property type="match status" value="1"/>
</dbReference>
<keyword evidence="6 7" id="KW-0012">Acyltransferase</keyword>
<dbReference type="Pfam" id="PF00364">
    <property type="entry name" value="Biotin_lipoyl"/>
    <property type="match status" value="1"/>
</dbReference>
<evidence type="ECO:0000259" key="9">
    <source>
        <dbReference type="PROSITE" id="PS50968"/>
    </source>
</evidence>
<comment type="cofactor">
    <cofactor evidence="1 7">
        <name>(R)-lipoate</name>
        <dbReference type="ChEBI" id="CHEBI:83088"/>
    </cofactor>
</comment>
<keyword evidence="12" id="KW-1185">Reference proteome</keyword>
<dbReference type="Pfam" id="PF00198">
    <property type="entry name" value="2-oxoacid_dh"/>
    <property type="match status" value="1"/>
</dbReference>
<dbReference type="RefSeq" id="WP_274491973.1">
    <property type="nucleotide sequence ID" value="NZ_CP118166.1"/>
</dbReference>
<dbReference type="EC" id="2.3.1.-" evidence="7"/>
<keyword evidence="4 7" id="KW-0808">Transferase</keyword>
<dbReference type="Gene3D" id="2.40.50.100">
    <property type="match status" value="1"/>
</dbReference>
<evidence type="ECO:0000313" key="11">
    <source>
        <dbReference type="EMBL" id="WDI30178.1"/>
    </source>
</evidence>
<dbReference type="InterPro" id="IPR050743">
    <property type="entry name" value="2-oxoacid_DH_E2_comp"/>
</dbReference>
<comment type="subunit">
    <text evidence="3">Forms a 24-polypeptide structural core with octahedral symmetry.</text>
</comment>
<dbReference type="InterPro" id="IPR001078">
    <property type="entry name" value="2-oxoacid_DH_actylTfrase"/>
</dbReference>
<dbReference type="GO" id="GO:0016407">
    <property type="term" value="F:acetyltransferase activity"/>
    <property type="evidence" value="ECO:0007669"/>
    <property type="project" value="TreeGrafter"/>
</dbReference>
<dbReference type="InterPro" id="IPR011053">
    <property type="entry name" value="Single_hybrid_motif"/>
</dbReference>